<reference evidence="5" key="1">
    <citation type="submission" date="2014-02" db="EMBL/GenBank/DDBJ databases">
        <authorList>
            <person name="Genoscope - CEA"/>
        </authorList>
    </citation>
    <scope>NUCLEOTIDE SEQUENCE</scope>
    <source>
        <strain evidence="5">LS3</strain>
    </source>
</reference>
<dbReference type="InterPro" id="IPR020904">
    <property type="entry name" value="Sc_DH/Rdtase_CS"/>
</dbReference>
<dbReference type="AlphaFoldDB" id="A0A060TE34"/>
<dbReference type="GO" id="GO:0050664">
    <property type="term" value="F:oxidoreductase activity, acting on NAD(P)H, oxygen as acceptor"/>
    <property type="evidence" value="ECO:0007669"/>
    <property type="project" value="TreeGrafter"/>
</dbReference>
<dbReference type="PROSITE" id="PS00061">
    <property type="entry name" value="ADH_SHORT"/>
    <property type="match status" value="1"/>
</dbReference>
<reference evidence="5" key="2">
    <citation type="submission" date="2014-06" db="EMBL/GenBank/DDBJ databases">
        <title>The complete genome of Blastobotrys (Arxula) adeninivorans LS3 - a yeast of biotechnological interest.</title>
        <authorList>
            <person name="Kunze G."/>
            <person name="Gaillardin C."/>
            <person name="Czernicka M."/>
            <person name="Durrens P."/>
            <person name="Martin T."/>
            <person name="Boer E."/>
            <person name="Gabaldon T."/>
            <person name="Cruz J."/>
            <person name="Talla E."/>
            <person name="Marck C."/>
            <person name="Goffeau A."/>
            <person name="Barbe V."/>
            <person name="Baret P."/>
            <person name="Baronian K."/>
            <person name="Beier S."/>
            <person name="Bleykasten C."/>
            <person name="Bode R."/>
            <person name="Casaregola S."/>
            <person name="Despons L."/>
            <person name="Fairhead C."/>
            <person name="Giersberg M."/>
            <person name="Gierski P."/>
            <person name="Hahnel U."/>
            <person name="Hartmann A."/>
            <person name="Jankowska D."/>
            <person name="Jubin C."/>
            <person name="Jung P."/>
            <person name="Lafontaine I."/>
            <person name="Leh-Louis V."/>
            <person name="Lemaire M."/>
            <person name="Marcet-Houben M."/>
            <person name="Mascher M."/>
            <person name="Morel G."/>
            <person name="Richard G.-F."/>
            <person name="Riechen J."/>
            <person name="Sacerdot C."/>
            <person name="Sarkar A."/>
            <person name="Savel G."/>
            <person name="Schacherer J."/>
            <person name="Sherman D."/>
            <person name="Straub M.-L."/>
            <person name="Stein N."/>
            <person name="Thierry A."/>
            <person name="Trautwein-Schult A."/>
            <person name="Westhof E."/>
            <person name="Worch S."/>
            <person name="Dujon B."/>
            <person name="Souciet J.-L."/>
            <person name="Wincker P."/>
            <person name="Scholz U."/>
            <person name="Neuveglise N."/>
        </authorList>
    </citation>
    <scope>NUCLEOTIDE SEQUENCE</scope>
    <source>
        <strain evidence="5">LS3</strain>
    </source>
</reference>
<accession>A0A060TE34</accession>
<name>A0A060TE34_BLAAD</name>
<evidence type="ECO:0000313" key="5">
    <source>
        <dbReference type="EMBL" id="CDP39059.1"/>
    </source>
</evidence>
<keyword evidence="3" id="KW-0560">Oxidoreductase</keyword>
<dbReference type="PRINTS" id="PR00080">
    <property type="entry name" value="SDRFAMILY"/>
</dbReference>
<feature type="region of interest" description="Disordered" evidence="4">
    <location>
        <begin position="1"/>
        <end position="25"/>
    </location>
</feature>
<feature type="compositionally biased region" description="Polar residues" evidence="4">
    <location>
        <begin position="14"/>
        <end position="24"/>
    </location>
</feature>
<keyword evidence="2" id="KW-0521">NADP</keyword>
<comment type="similarity">
    <text evidence="1">Belongs to the short-chain dehydrogenases/reductases (SDR) family.</text>
</comment>
<dbReference type="Gene3D" id="3.40.50.720">
    <property type="entry name" value="NAD(P)-binding Rossmann-like Domain"/>
    <property type="match status" value="1"/>
</dbReference>
<dbReference type="EMBL" id="HG937694">
    <property type="protein sequence ID" value="CDP39059.1"/>
    <property type="molecule type" value="Genomic_DNA"/>
</dbReference>
<dbReference type="GO" id="GO:0016616">
    <property type="term" value="F:oxidoreductase activity, acting on the CH-OH group of donors, NAD or NADP as acceptor"/>
    <property type="evidence" value="ECO:0007669"/>
    <property type="project" value="UniProtKB-ARBA"/>
</dbReference>
<dbReference type="FunFam" id="3.40.50.720:FF:000084">
    <property type="entry name" value="Short-chain dehydrogenase reductase"/>
    <property type="match status" value="1"/>
</dbReference>
<dbReference type="Pfam" id="PF13561">
    <property type="entry name" value="adh_short_C2"/>
    <property type="match status" value="1"/>
</dbReference>
<dbReference type="PhylomeDB" id="A0A060TE34"/>
<evidence type="ECO:0000256" key="1">
    <source>
        <dbReference type="ARBA" id="ARBA00006484"/>
    </source>
</evidence>
<evidence type="ECO:0000256" key="2">
    <source>
        <dbReference type="ARBA" id="ARBA00022857"/>
    </source>
</evidence>
<evidence type="ECO:0000256" key="4">
    <source>
        <dbReference type="SAM" id="MobiDB-lite"/>
    </source>
</evidence>
<organism evidence="5">
    <name type="scientific">Blastobotrys adeninivorans</name>
    <name type="common">Yeast</name>
    <name type="synonym">Arxula adeninivorans</name>
    <dbReference type="NCBI Taxonomy" id="409370"/>
    <lineage>
        <taxon>Eukaryota</taxon>
        <taxon>Fungi</taxon>
        <taxon>Dikarya</taxon>
        <taxon>Ascomycota</taxon>
        <taxon>Saccharomycotina</taxon>
        <taxon>Dipodascomycetes</taxon>
        <taxon>Dipodascales</taxon>
        <taxon>Trichomonascaceae</taxon>
        <taxon>Blastobotrys</taxon>
    </lineage>
</organism>
<dbReference type="PANTHER" id="PTHR43008">
    <property type="entry name" value="BENZIL REDUCTASE"/>
    <property type="match status" value="1"/>
</dbReference>
<gene>
    <name evidence="5" type="ORF">GNLVRS02_ARAD1D48796g</name>
</gene>
<dbReference type="InterPro" id="IPR002347">
    <property type="entry name" value="SDR_fam"/>
</dbReference>
<evidence type="ECO:0000256" key="3">
    <source>
        <dbReference type="ARBA" id="ARBA00023002"/>
    </source>
</evidence>
<dbReference type="SUPFAM" id="SSF51735">
    <property type="entry name" value="NAD(P)-binding Rossmann-fold domains"/>
    <property type="match status" value="1"/>
</dbReference>
<proteinExistence type="inferred from homology"/>
<protein>
    <submittedName>
        <fullName evidence="5">ARAD1D48796p</fullName>
    </submittedName>
</protein>
<dbReference type="PRINTS" id="PR00081">
    <property type="entry name" value="GDHRDH"/>
</dbReference>
<sequence>MTPPVDVHQPSGPGPQTQAANNLPNPADITLGITPFDTYMPAREVPHKCVGVEAALKAAEDSSFEPQPTIFKEFALDGRVAVVTGGNGGIGLEYAITLAEQGAIVYCLDLADSPSQEFLAVKSYVKRLPNSSASVEYRKANVTDSDEMRQVVGEIATTHDRLDICVANAGILGPIKDCHEYPVDWFRKVIDVNVTGVFLTIQSCVREMLIRNIKGSVVATASMSGSIINKDMHWVPYTTSKAAVIQMVKAFATELGCKDIRVNSISPGHIRTRMTEVYLGSQPMLENQWAAQNPMGRLGGVHELRGVLAYLASDASSYTTGQDFPVCGGHVAW</sequence>
<dbReference type="InterPro" id="IPR036291">
    <property type="entry name" value="NAD(P)-bd_dom_sf"/>
</dbReference>
<dbReference type="PANTHER" id="PTHR43008:SF4">
    <property type="entry name" value="CHAIN DEHYDROGENASE, PUTATIVE (AFU_ORTHOLOGUE AFUA_4G08710)-RELATED"/>
    <property type="match status" value="1"/>
</dbReference>